<dbReference type="Gene3D" id="1.10.150.50">
    <property type="entry name" value="Transcription Factor, Ets-1"/>
    <property type="match status" value="1"/>
</dbReference>
<name>A0A6S7LRB7_PARCT</name>
<reference evidence="1" key="1">
    <citation type="submission" date="2020-04" db="EMBL/GenBank/DDBJ databases">
        <authorList>
            <person name="Alioto T."/>
            <person name="Alioto T."/>
            <person name="Gomez Garrido J."/>
        </authorList>
    </citation>
    <scope>NUCLEOTIDE SEQUENCE</scope>
    <source>
        <strain evidence="1">A484AB</strain>
    </source>
</reference>
<feature type="non-terminal residue" evidence="1">
    <location>
        <position position="1"/>
    </location>
</feature>
<keyword evidence="2" id="KW-1185">Reference proteome</keyword>
<dbReference type="InterPro" id="IPR013761">
    <property type="entry name" value="SAM/pointed_sf"/>
</dbReference>
<evidence type="ECO:0000313" key="2">
    <source>
        <dbReference type="Proteomes" id="UP001152795"/>
    </source>
</evidence>
<keyword evidence="1" id="KW-0418">Kinase</keyword>
<dbReference type="GO" id="GO:0016301">
    <property type="term" value="F:kinase activity"/>
    <property type="evidence" value="ECO:0007669"/>
    <property type="project" value="UniProtKB-KW"/>
</dbReference>
<gene>
    <name evidence="1" type="ORF">PACLA_8A034901</name>
</gene>
<keyword evidence="1" id="KW-0808">Transferase</keyword>
<dbReference type="EMBL" id="CACRXK020025185">
    <property type="protein sequence ID" value="CAB4039299.1"/>
    <property type="molecule type" value="Genomic_DNA"/>
</dbReference>
<dbReference type="Proteomes" id="UP001152795">
    <property type="component" value="Unassembled WGS sequence"/>
</dbReference>
<proteinExistence type="predicted"/>
<comment type="caution">
    <text evidence="1">The sequence shown here is derived from an EMBL/GenBank/DDBJ whole genome shotgun (WGS) entry which is preliminary data.</text>
</comment>
<sequence>MTLLMDGTVSTETVLTWKADNVADWLKAIGLEKYTSKFKRNMVTGAILVQLDELLLDDLNIPNIKDREVLLQSVSSFTGNVEDCIKTGSLNKSSLLTSFADEDDHKNTKCEPEMEVLKNNEDDCEEKTTKFPAFAELLPTIGEEDEINVGREKIHSNQSLTMISSVESNDGVIQTQLEKLEESNK</sequence>
<dbReference type="Pfam" id="PF07647">
    <property type="entry name" value="SAM_2"/>
    <property type="match status" value="1"/>
</dbReference>
<dbReference type="SMART" id="SM00454">
    <property type="entry name" value="SAM"/>
    <property type="match status" value="1"/>
</dbReference>
<dbReference type="SUPFAM" id="SSF47769">
    <property type="entry name" value="SAM/Pointed domain"/>
    <property type="match status" value="1"/>
</dbReference>
<dbReference type="PROSITE" id="PS50105">
    <property type="entry name" value="SAM_DOMAIN"/>
    <property type="match status" value="1"/>
</dbReference>
<organism evidence="1 2">
    <name type="scientific">Paramuricea clavata</name>
    <name type="common">Red gorgonian</name>
    <name type="synonym">Violescent sea-whip</name>
    <dbReference type="NCBI Taxonomy" id="317549"/>
    <lineage>
        <taxon>Eukaryota</taxon>
        <taxon>Metazoa</taxon>
        <taxon>Cnidaria</taxon>
        <taxon>Anthozoa</taxon>
        <taxon>Octocorallia</taxon>
        <taxon>Malacalcyonacea</taxon>
        <taxon>Plexauridae</taxon>
        <taxon>Paramuricea</taxon>
    </lineage>
</organism>
<accession>A0A6S7LRB7</accession>
<dbReference type="OrthoDB" id="5974715at2759"/>
<protein>
    <submittedName>
        <fullName evidence="1">Kinase byr2</fullName>
    </submittedName>
</protein>
<evidence type="ECO:0000313" key="1">
    <source>
        <dbReference type="EMBL" id="CAB4039299.1"/>
    </source>
</evidence>
<dbReference type="InterPro" id="IPR001660">
    <property type="entry name" value="SAM"/>
</dbReference>
<dbReference type="AlphaFoldDB" id="A0A6S7LRB7"/>